<dbReference type="GO" id="GO:0005975">
    <property type="term" value="P:carbohydrate metabolic process"/>
    <property type="evidence" value="ECO:0007669"/>
    <property type="project" value="InterPro"/>
</dbReference>
<evidence type="ECO:0000256" key="2">
    <source>
        <dbReference type="ARBA" id="ARBA00022729"/>
    </source>
</evidence>
<dbReference type="EC" id="3.2.1.22" evidence="5"/>
<evidence type="ECO:0000256" key="5">
    <source>
        <dbReference type="RuleBase" id="RU361168"/>
    </source>
</evidence>
<dbReference type="Pfam" id="PF17801">
    <property type="entry name" value="Melibiase_C"/>
    <property type="match status" value="1"/>
</dbReference>
<dbReference type="Gene3D" id="2.60.40.1180">
    <property type="entry name" value="Golgi alpha-mannosidase II"/>
    <property type="match status" value="1"/>
</dbReference>
<accession>A0A1H1ZR03</accession>
<protein>
    <recommendedName>
        <fullName evidence="5">Alpha-galactosidase</fullName>
        <ecNumber evidence="5">3.2.1.22</ecNumber>
    </recommendedName>
    <alternativeName>
        <fullName evidence="5">Melibiase</fullName>
    </alternativeName>
</protein>
<comment type="similarity">
    <text evidence="1 5">Belongs to the glycosyl hydrolase 27 family.</text>
</comment>
<dbReference type="InterPro" id="IPR000111">
    <property type="entry name" value="Glyco_hydro_27/36_CS"/>
</dbReference>
<dbReference type="Gene3D" id="3.20.20.70">
    <property type="entry name" value="Aldolase class I"/>
    <property type="match status" value="1"/>
</dbReference>
<keyword evidence="4 5" id="KW-0326">Glycosidase</keyword>
<evidence type="ECO:0000259" key="7">
    <source>
        <dbReference type="Pfam" id="PF17801"/>
    </source>
</evidence>
<reference evidence="8 9" key="1">
    <citation type="submission" date="2016-10" db="EMBL/GenBank/DDBJ databases">
        <authorList>
            <person name="de Groot N.N."/>
        </authorList>
    </citation>
    <scope>NUCLEOTIDE SEQUENCE [LARGE SCALE GENOMIC DNA]</scope>
    <source>
        <strain evidence="8 9">MP1X4</strain>
    </source>
</reference>
<dbReference type="InterPro" id="IPR013780">
    <property type="entry name" value="Glyco_hydro_b"/>
</dbReference>
<evidence type="ECO:0000256" key="1">
    <source>
        <dbReference type="ARBA" id="ARBA00009743"/>
    </source>
</evidence>
<evidence type="ECO:0000256" key="3">
    <source>
        <dbReference type="ARBA" id="ARBA00022801"/>
    </source>
</evidence>
<dbReference type="OrthoDB" id="9807519at2"/>
<dbReference type="PROSITE" id="PS00512">
    <property type="entry name" value="ALPHA_GALACTOSIDASE"/>
    <property type="match status" value="1"/>
</dbReference>
<dbReference type="InterPro" id="IPR017853">
    <property type="entry name" value="GH"/>
</dbReference>
<evidence type="ECO:0000313" key="8">
    <source>
        <dbReference type="EMBL" id="SDT36007.1"/>
    </source>
</evidence>
<dbReference type="GO" id="GO:0004557">
    <property type="term" value="F:alpha-galactosidase activity"/>
    <property type="evidence" value="ECO:0007669"/>
    <property type="project" value="UniProtKB-EC"/>
</dbReference>
<proteinExistence type="inferred from homology"/>
<name>A0A1H1ZR03_MUCMA</name>
<comment type="catalytic activity">
    <reaction evidence="5">
        <text>Hydrolysis of terminal, non-reducing alpha-D-galactose residues in alpha-D-galactosides, including galactose oligosaccharides, galactomannans and galactolipids.</text>
        <dbReference type="EC" id="3.2.1.22"/>
    </reaction>
</comment>
<feature type="chain" id="PRO_5009268002" description="Alpha-galactosidase" evidence="6">
    <location>
        <begin position="21"/>
        <end position="404"/>
    </location>
</feature>
<dbReference type="SUPFAM" id="SSF51011">
    <property type="entry name" value="Glycosyl hydrolase domain"/>
    <property type="match status" value="1"/>
</dbReference>
<dbReference type="InterPro" id="IPR002241">
    <property type="entry name" value="Glyco_hydro_27"/>
</dbReference>
<keyword evidence="5" id="KW-1015">Disulfide bond</keyword>
<evidence type="ECO:0000313" key="9">
    <source>
        <dbReference type="Proteomes" id="UP000199679"/>
    </source>
</evidence>
<sequence length="404" mass="44668">MKTILLLLLTIGFFSPFTTAAGQNPDMIKNGLALTPPMGWSSWNTFKKNPTEAVIKQTADAMVATGLKDAGYLYVNVDDFWSTGRDANGKIIVDNAKFPGGMKALADYIHSKGLKAGIYTNIGSKANYPTLASGGYYQQDMDTFAEWGYDYVKVDVNFAPMRTAVAYKKEFTAVAKAILNTGRPMIFSICNQGGRDYQNWAPYIGNSWRVGPDIDHTPKEKSQWDGVIYELNLSAAYPEIAGPGHWNDADMMLIGVGSDNGRLAVMNPEEMRSHFSMWCMIASPLMLGNDLRSVSKEVLSILTNKEAIAISQDSLGIQGTLAYEQAPGLQVWTKKLKSVSGKKYAVALFNKSENPARITLDFNRLKLNGRHKIRDVWSHKNLGYFSNNYACDVPSHGVKLLLIE</sequence>
<dbReference type="AlphaFoldDB" id="A0A1H1ZR03"/>
<evidence type="ECO:0000256" key="4">
    <source>
        <dbReference type="ARBA" id="ARBA00023295"/>
    </source>
</evidence>
<feature type="domain" description="Alpha galactosidase C-terminal" evidence="7">
    <location>
        <begin position="328"/>
        <end position="402"/>
    </location>
</feature>
<feature type="signal peptide" evidence="6">
    <location>
        <begin position="1"/>
        <end position="20"/>
    </location>
</feature>
<dbReference type="Pfam" id="PF16499">
    <property type="entry name" value="Melibiase_2"/>
    <property type="match status" value="1"/>
</dbReference>
<dbReference type="PANTHER" id="PTHR11452">
    <property type="entry name" value="ALPHA-GALACTOSIDASE/ALPHA-N-ACETYLGALACTOSAMINIDASE"/>
    <property type="match status" value="1"/>
</dbReference>
<gene>
    <name evidence="8" type="ORF">SAMN05216490_3210</name>
</gene>
<keyword evidence="9" id="KW-1185">Reference proteome</keyword>
<dbReference type="InterPro" id="IPR041233">
    <property type="entry name" value="Melibiase_C"/>
</dbReference>
<dbReference type="Proteomes" id="UP000199679">
    <property type="component" value="Chromosome I"/>
</dbReference>
<keyword evidence="2 6" id="KW-0732">Signal</keyword>
<dbReference type="InterPro" id="IPR013785">
    <property type="entry name" value="Aldolase_TIM"/>
</dbReference>
<dbReference type="PANTHER" id="PTHR11452:SF75">
    <property type="entry name" value="ALPHA-GALACTOSIDASE MEL1"/>
    <property type="match status" value="1"/>
</dbReference>
<dbReference type="SUPFAM" id="SSF51445">
    <property type="entry name" value="(Trans)glycosidases"/>
    <property type="match status" value="1"/>
</dbReference>
<evidence type="ECO:0000256" key="6">
    <source>
        <dbReference type="SAM" id="SignalP"/>
    </source>
</evidence>
<dbReference type="STRING" id="652787.SAMN05216490_3210"/>
<organism evidence="8 9">
    <name type="scientific">Mucilaginibacter mallensis</name>
    <dbReference type="NCBI Taxonomy" id="652787"/>
    <lineage>
        <taxon>Bacteria</taxon>
        <taxon>Pseudomonadati</taxon>
        <taxon>Bacteroidota</taxon>
        <taxon>Sphingobacteriia</taxon>
        <taxon>Sphingobacteriales</taxon>
        <taxon>Sphingobacteriaceae</taxon>
        <taxon>Mucilaginibacter</taxon>
    </lineage>
</organism>
<dbReference type="RefSeq" id="WP_091374974.1">
    <property type="nucleotide sequence ID" value="NZ_LT629740.1"/>
</dbReference>
<dbReference type="CDD" id="cd14792">
    <property type="entry name" value="GH27"/>
    <property type="match status" value="1"/>
</dbReference>
<dbReference type="PRINTS" id="PR00740">
    <property type="entry name" value="GLHYDRLASE27"/>
</dbReference>
<dbReference type="EMBL" id="LT629740">
    <property type="protein sequence ID" value="SDT36007.1"/>
    <property type="molecule type" value="Genomic_DNA"/>
</dbReference>
<keyword evidence="3 5" id="KW-0378">Hydrolase</keyword>